<evidence type="ECO:0000256" key="7">
    <source>
        <dbReference type="ARBA" id="ARBA00051284"/>
    </source>
</evidence>
<comment type="catalytic activity">
    <reaction evidence="6">
        <text>serotonin + octadecanoyl-CoA = N-octadecanoyl-serotonin + CoA + H(+)</text>
        <dbReference type="Rhea" id="RHEA:51400"/>
        <dbReference type="ChEBI" id="CHEBI:15378"/>
        <dbReference type="ChEBI" id="CHEBI:57287"/>
        <dbReference type="ChEBI" id="CHEBI:57394"/>
        <dbReference type="ChEBI" id="CHEBI:134065"/>
        <dbReference type="ChEBI" id="CHEBI:350546"/>
    </reaction>
    <physiologicalReaction direction="left-to-right" evidence="6">
        <dbReference type="Rhea" id="RHEA:51401"/>
    </physiologicalReaction>
</comment>
<dbReference type="FunFam" id="3.40.630.30:FF:000046">
    <property type="entry name" value="Dopamine N-acetyltransferase"/>
    <property type="match status" value="1"/>
</dbReference>
<comment type="catalytic activity">
    <reaction evidence="9">
        <text>serotonin + (9Z)-octadecenoyl-CoA = N-(9Z-octadecenoyl)-serotonin + CoA + H(+)</text>
        <dbReference type="Rhea" id="RHEA:51392"/>
        <dbReference type="ChEBI" id="CHEBI:15378"/>
        <dbReference type="ChEBI" id="CHEBI:57287"/>
        <dbReference type="ChEBI" id="CHEBI:57387"/>
        <dbReference type="ChEBI" id="CHEBI:134064"/>
        <dbReference type="ChEBI" id="CHEBI:350546"/>
    </reaction>
    <physiologicalReaction direction="left-to-right" evidence="9">
        <dbReference type="Rhea" id="RHEA:51393"/>
    </physiologicalReaction>
</comment>
<comment type="catalytic activity">
    <reaction evidence="12">
        <text>serotonin + acetyl-CoA = N-acetylserotonin + CoA + H(+)</text>
        <dbReference type="Rhea" id="RHEA:25217"/>
        <dbReference type="ChEBI" id="CHEBI:15378"/>
        <dbReference type="ChEBI" id="CHEBI:17697"/>
        <dbReference type="ChEBI" id="CHEBI:57287"/>
        <dbReference type="ChEBI" id="CHEBI:57288"/>
        <dbReference type="ChEBI" id="CHEBI:350546"/>
        <dbReference type="EC" id="2.3.1.87"/>
    </reaction>
    <physiologicalReaction direction="left-to-right" evidence="12">
        <dbReference type="Rhea" id="RHEA:25218"/>
    </physiologicalReaction>
</comment>
<evidence type="ECO:0000313" key="14">
    <source>
        <dbReference type="Proteomes" id="UP000008281"/>
    </source>
</evidence>
<keyword evidence="14" id="KW-1185">Reference proteome</keyword>
<dbReference type="Gene3D" id="3.40.630.30">
    <property type="match status" value="1"/>
</dbReference>
<dbReference type="EC" id="2.3.1.87" evidence="4"/>
<evidence type="ECO:0000256" key="8">
    <source>
        <dbReference type="ARBA" id="ARBA00051711"/>
    </source>
</evidence>
<evidence type="ECO:0000256" key="12">
    <source>
        <dbReference type="ARBA" id="ARBA00052491"/>
    </source>
</evidence>
<keyword evidence="1" id="KW-0808">Transferase</keyword>
<comment type="catalytic activity">
    <reaction evidence="5">
        <text>dopamine + (9Z)-octadecenoyl-CoA = N-(9Z-octadecanoyl)-dopamine + CoA + H(+)</text>
        <dbReference type="Rhea" id="RHEA:51380"/>
        <dbReference type="ChEBI" id="CHEBI:15378"/>
        <dbReference type="ChEBI" id="CHEBI:31883"/>
        <dbReference type="ChEBI" id="CHEBI:57287"/>
        <dbReference type="ChEBI" id="CHEBI:57387"/>
        <dbReference type="ChEBI" id="CHEBI:59905"/>
    </reaction>
    <physiologicalReaction direction="left-to-right" evidence="5">
        <dbReference type="Rhea" id="RHEA:51381"/>
    </physiologicalReaction>
</comment>
<dbReference type="AlphaFoldDB" id="E3MHS5"/>
<evidence type="ECO:0000256" key="5">
    <source>
        <dbReference type="ARBA" id="ARBA00050189"/>
    </source>
</evidence>
<organism evidence="14">
    <name type="scientific">Caenorhabditis remanei</name>
    <name type="common">Caenorhabditis vulgaris</name>
    <dbReference type="NCBI Taxonomy" id="31234"/>
    <lineage>
        <taxon>Eukaryota</taxon>
        <taxon>Metazoa</taxon>
        <taxon>Ecdysozoa</taxon>
        <taxon>Nematoda</taxon>
        <taxon>Chromadorea</taxon>
        <taxon>Rhabditida</taxon>
        <taxon>Rhabditina</taxon>
        <taxon>Rhabditomorpha</taxon>
        <taxon>Rhabditoidea</taxon>
        <taxon>Rhabditidae</taxon>
        <taxon>Peloderinae</taxon>
        <taxon>Caenorhabditis</taxon>
    </lineage>
</organism>
<evidence type="ECO:0000256" key="10">
    <source>
        <dbReference type="ARBA" id="ARBA00052178"/>
    </source>
</evidence>
<comment type="catalytic activity">
    <reaction evidence="10">
        <text>serotonin + hexadecanoyl-CoA = N-hexadecanoyl-serotonin + CoA + H(+)</text>
        <dbReference type="Rhea" id="RHEA:51384"/>
        <dbReference type="ChEBI" id="CHEBI:15378"/>
        <dbReference type="ChEBI" id="CHEBI:57287"/>
        <dbReference type="ChEBI" id="CHEBI:57379"/>
        <dbReference type="ChEBI" id="CHEBI:134059"/>
        <dbReference type="ChEBI" id="CHEBI:350546"/>
    </reaction>
    <physiologicalReaction direction="left-to-right" evidence="10">
        <dbReference type="Rhea" id="RHEA:51385"/>
    </physiologicalReaction>
</comment>
<dbReference type="OMA" id="DYRIATS"/>
<name>E3MHS5_CAERE</name>
<evidence type="ECO:0000256" key="9">
    <source>
        <dbReference type="ARBA" id="ARBA00051823"/>
    </source>
</evidence>
<comment type="pathway">
    <text evidence="2">Aromatic compound metabolism; melatonin biosynthesis; melatonin from serotonin: step 1/2.</text>
</comment>
<proteinExistence type="inferred from homology"/>
<dbReference type="SUPFAM" id="SSF55729">
    <property type="entry name" value="Acyl-CoA N-acyltransferases (Nat)"/>
    <property type="match status" value="1"/>
</dbReference>
<comment type="catalytic activity">
    <reaction evidence="7">
        <text>serotonin + (5Z,8Z,11Z,14Z)-eicosatetraenoyl-CoA = N-[(5Z,8Z,11Z,14Z)-eicosatetraenoyl]-serotonin + CoA + H(+)</text>
        <dbReference type="Rhea" id="RHEA:51396"/>
        <dbReference type="ChEBI" id="CHEBI:15378"/>
        <dbReference type="ChEBI" id="CHEBI:57287"/>
        <dbReference type="ChEBI" id="CHEBI:57368"/>
        <dbReference type="ChEBI" id="CHEBI:132255"/>
        <dbReference type="ChEBI" id="CHEBI:350546"/>
    </reaction>
    <physiologicalReaction direction="left-to-right" evidence="7">
        <dbReference type="Rhea" id="RHEA:51397"/>
    </physiologicalReaction>
</comment>
<reference evidence="13" key="1">
    <citation type="submission" date="2007-07" db="EMBL/GenBank/DDBJ databases">
        <title>PCAP assembly of the Caenorhabditis remanei genome.</title>
        <authorList>
            <consortium name="The Caenorhabditis remanei Sequencing Consortium"/>
            <person name="Wilson R.K."/>
        </authorList>
    </citation>
    <scope>NUCLEOTIDE SEQUENCE [LARGE SCALE GENOMIC DNA]</scope>
    <source>
        <strain evidence="13">PB4641</strain>
    </source>
</reference>
<comment type="similarity">
    <text evidence="3">Belongs to the acetyltransferase family. AANAT subfamily.</text>
</comment>
<dbReference type="PANTHER" id="PTHR20905:SF16">
    <property type="entry name" value="N-ACETYLTRANSFERASE DOMAIN-CONTAINING PROTEIN"/>
    <property type="match status" value="1"/>
</dbReference>
<dbReference type="PANTHER" id="PTHR20905">
    <property type="entry name" value="N-ACETYLTRANSFERASE-RELATED"/>
    <property type="match status" value="1"/>
</dbReference>
<protein>
    <recommendedName>
        <fullName evidence="4">aralkylamine N-acetyltransferase</fullName>
        <ecNumber evidence="4">2.3.1.87</ecNumber>
    </recommendedName>
</protein>
<comment type="catalytic activity">
    <reaction evidence="8">
        <text>dopamine + acetyl-CoA = N-acetyldopamine + CoA + H(+)</text>
        <dbReference type="Rhea" id="RHEA:51388"/>
        <dbReference type="ChEBI" id="CHEBI:15378"/>
        <dbReference type="ChEBI" id="CHEBI:57287"/>
        <dbReference type="ChEBI" id="CHEBI:57288"/>
        <dbReference type="ChEBI" id="CHEBI:59905"/>
        <dbReference type="ChEBI" id="CHEBI:125678"/>
    </reaction>
    <physiologicalReaction direction="left-to-right" evidence="8">
        <dbReference type="Rhea" id="RHEA:51389"/>
    </physiologicalReaction>
</comment>
<evidence type="ECO:0000313" key="13">
    <source>
        <dbReference type="EMBL" id="EFP02211.1"/>
    </source>
</evidence>
<evidence type="ECO:0000256" key="11">
    <source>
        <dbReference type="ARBA" id="ARBA00052335"/>
    </source>
</evidence>
<dbReference type="OrthoDB" id="41532at2759"/>
<dbReference type="Proteomes" id="UP000008281">
    <property type="component" value="Unassembled WGS sequence"/>
</dbReference>
<comment type="catalytic activity">
    <reaction evidence="11">
        <text>dopamine + hexadecanoyl-CoA = N-hexadecanoyl-dopamine + CoA + H(+)</text>
        <dbReference type="Rhea" id="RHEA:51376"/>
        <dbReference type="ChEBI" id="CHEBI:15378"/>
        <dbReference type="ChEBI" id="CHEBI:57287"/>
        <dbReference type="ChEBI" id="CHEBI:57379"/>
        <dbReference type="ChEBI" id="CHEBI:59905"/>
        <dbReference type="ChEBI" id="CHEBI:134058"/>
    </reaction>
    <physiologicalReaction direction="left-to-right" evidence="11">
        <dbReference type="Rhea" id="RHEA:51377"/>
    </physiologicalReaction>
</comment>
<evidence type="ECO:0000256" key="1">
    <source>
        <dbReference type="ARBA" id="ARBA00022679"/>
    </source>
</evidence>
<dbReference type="KEGG" id="crq:GCK72_004633"/>
<dbReference type="InParanoid" id="E3MHS5"/>
<dbReference type="CTD" id="9803022"/>
<dbReference type="GeneID" id="9803022"/>
<dbReference type="EMBL" id="DS268446">
    <property type="protein sequence ID" value="EFP02211.1"/>
    <property type="molecule type" value="Genomic_DNA"/>
</dbReference>
<evidence type="ECO:0000256" key="2">
    <source>
        <dbReference type="ARBA" id="ARBA00037926"/>
    </source>
</evidence>
<sequence>MVGYIFRTAEPSDYDAIMKYMDEHYYHEGPTIRATKASKEEWLPRFGKLVERCLIAPLSIVVTTYEGDVVAVSLNSVWKRKEDERNRKRGGHHMALSNYSETMQKYLTMLQKCHDEFWSLAPSDTNIVIYREISSVGAPWQRQGIASKMLIRNLTVAELLGIDGIVSATTSHANQVLLAKHGFKSLKEFPYSSIVSEEGTRLVETDDGSKGMRINFKRIEEYEL</sequence>
<gene>
    <name evidence="13" type="ORF">CRE_24990</name>
</gene>
<dbReference type="RefSeq" id="XP_003104289.2">
    <property type="nucleotide sequence ID" value="XM_003104241.2"/>
</dbReference>
<evidence type="ECO:0000256" key="3">
    <source>
        <dbReference type="ARBA" id="ARBA00038182"/>
    </source>
</evidence>
<evidence type="ECO:0000256" key="4">
    <source>
        <dbReference type="ARBA" id="ARBA00039114"/>
    </source>
</evidence>
<dbReference type="GO" id="GO:0004059">
    <property type="term" value="F:aralkylamine N-acetyltransferase activity"/>
    <property type="evidence" value="ECO:0007669"/>
    <property type="project" value="UniProtKB-EC"/>
</dbReference>
<dbReference type="eggNOG" id="ENOG502SFIM">
    <property type="taxonomic scope" value="Eukaryota"/>
</dbReference>
<dbReference type="HOGENOM" id="CLU_106870_0_0_1"/>
<accession>E3MHS5</accession>
<evidence type="ECO:0000256" key="6">
    <source>
        <dbReference type="ARBA" id="ARBA00050849"/>
    </source>
</evidence>
<dbReference type="InterPro" id="IPR016181">
    <property type="entry name" value="Acyl_CoA_acyltransferase"/>
</dbReference>